<evidence type="ECO:0000259" key="1">
    <source>
        <dbReference type="Pfam" id="PF07872"/>
    </source>
</evidence>
<organism evidence="2 3">
    <name type="scientific">Bacillus salacetis</name>
    <dbReference type="NCBI Taxonomy" id="2315464"/>
    <lineage>
        <taxon>Bacteria</taxon>
        <taxon>Bacillati</taxon>
        <taxon>Bacillota</taxon>
        <taxon>Bacilli</taxon>
        <taxon>Bacillales</taxon>
        <taxon>Bacillaceae</taxon>
        <taxon>Bacillus</taxon>
    </lineage>
</organism>
<gene>
    <name evidence="2" type="ORF">D3H55_20935</name>
</gene>
<dbReference type="RefSeq" id="WP_119549255.1">
    <property type="nucleotide sequence ID" value="NZ_QXIR01000040.1"/>
</dbReference>
<dbReference type="InterPro" id="IPR012454">
    <property type="entry name" value="DUF1659"/>
</dbReference>
<protein>
    <submittedName>
        <fullName evidence="2">DUF1659 domain-containing protein</fullName>
    </submittedName>
</protein>
<feature type="domain" description="DUF1659" evidence="1">
    <location>
        <begin position="2"/>
        <end position="71"/>
    </location>
</feature>
<dbReference type="Pfam" id="PF07872">
    <property type="entry name" value="DUF1659"/>
    <property type="match status" value="1"/>
</dbReference>
<dbReference type="EMBL" id="QXIR01000040">
    <property type="protein sequence ID" value="RIW28766.1"/>
    <property type="molecule type" value="Genomic_DNA"/>
</dbReference>
<dbReference type="AlphaFoldDB" id="A0A3A1QP04"/>
<comment type="caution">
    <text evidence="2">The sequence shown here is derived from an EMBL/GenBank/DDBJ whole genome shotgun (WGS) entry which is preliminary data.</text>
</comment>
<sequence length="72" mass="7873">MATADLKSIKLRMVFDEGVDQEGRPKYSNKTYSNINNASTPDEILQAGEALAGLSAKPLVLLERNDSYDINA</sequence>
<name>A0A3A1QP04_9BACI</name>
<reference evidence="2 3" key="1">
    <citation type="submission" date="2018-09" db="EMBL/GenBank/DDBJ databases">
        <title>Bacillus saliacetes sp. nov., isolated from Thai shrimp paste (Ka-pi).</title>
        <authorList>
            <person name="Daroonpunt R."/>
            <person name="Tanasupawat S."/>
            <person name="Yiamsombut S."/>
        </authorList>
    </citation>
    <scope>NUCLEOTIDE SEQUENCE [LARGE SCALE GENOMIC DNA]</scope>
    <source>
        <strain evidence="2 3">SKP7-4</strain>
    </source>
</reference>
<dbReference type="OrthoDB" id="48766at2"/>
<proteinExistence type="predicted"/>
<evidence type="ECO:0000313" key="2">
    <source>
        <dbReference type="EMBL" id="RIW28766.1"/>
    </source>
</evidence>
<evidence type="ECO:0000313" key="3">
    <source>
        <dbReference type="Proteomes" id="UP000265801"/>
    </source>
</evidence>
<dbReference type="Proteomes" id="UP000265801">
    <property type="component" value="Unassembled WGS sequence"/>
</dbReference>
<accession>A0A3A1QP04</accession>
<keyword evidence="3" id="KW-1185">Reference proteome</keyword>